<evidence type="ECO:0000256" key="9">
    <source>
        <dbReference type="ARBA" id="ARBA00023303"/>
    </source>
</evidence>
<dbReference type="OrthoDB" id="9812438at2"/>
<feature type="transmembrane region" description="Helical" evidence="11">
    <location>
        <begin position="275"/>
        <end position="293"/>
    </location>
</feature>
<dbReference type="CDD" id="cd00400">
    <property type="entry name" value="Voltage_gated_ClC"/>
    <property type="match status" value="1"/>
</dbReference>
<dbReference type="GeneID" id="94551064"/>
<dbReference type="SUPFAM" id="SSF54631">
    <property type="entry name" value="CBS-domain pair"/>
    <property type="match status" value="1"/>
</dbReference>
<proteinExistence type="predicted"/>
<dbReference type="Pfam" id="PF00571">
    <property type="entry name" value="CBS"/>
    <property type="match status" value="2"/>
</dbReference>
<keyword evidence="2" id="KW-0813">Transport</keyword>
<name>A0A2U1F9B9_9PORP</name>
<evidence type="ECO:0000313" key="14">
    <source>
        <dbReference type="Proteomes" id="UP000245462"/>
    </source>
</evidence>
<keyword evidence="10" id="KW-0129">CBS domain</keyword>
<dbReference type="SUPFAM" id="SSF81340">
    <property type="entry name" value="Clc chloride channel"/>
    <property type="match status" value="1"/>
</dbReference>
<feature type="domain" description="CBS" evidence="12">
    <location>
        <begin position="538"/>
        <end position="595"/>
    </location>
</feature>
<feature type="domain" description="CBS" evidence="12">
    <location>
        <begin position="473"/>
        <end position="530"/>
    </location>
</feature>
<evidence type="ECO:0000256" key="6">
    <source>
        <dbReference type="ARBA" id="ARBA00023136"/>
    </source>
</evidence>
<feature type="transmembrane region" description="Helical" evidence="11">
    <location>
        <begin position="355"/>
        <end position="376"/>
    </location>
</feature>
<evidence type="ECO:0000256" key="1">
    <source>
        <dbReference type="ARBA" id="ARBA00004141"/>
    </source>
</evidence>
<evidence type="ECO:0000256" key="11">
    <source>
        <dbReference type="SAM" id="Phobius"/>
    </source>
</evidence>
<keyword evidence="5" id="KW-0406">Ion transport</keyword>
<keyword evidence="9" id="KW-0407">Ion channel</keyword>
<dbReference type="Pfam" id="PF00654">
    <property type="entry name" value="Voltage_CLC"/>
    <property type="match status" value="1"/>
</dbReference>
<dbReference type="RefSeq" id="WP_116679601.1">
    <property type="nucleotide sequence ID" value="NZ_JBGZPI010000053.1"/>
</dbReference>
<dbReference type="InterPro" id="IPR001807">
    <property type="entry name" value="ClC"/>
</dbReference>
<feature type="transmembrane region" description="Helical" evidence="11">
    <location>
        <begin position="200"/>
        <end position="217"/>
    </location>
</feature>
<keyword evidence="7" id="KW-0869">Chloride channel</keyword>
<keyword evidence="8" id="KW-0868">Chloride</keyword>
<dbReference type="EMBL" id="QEKY01000011">
    <property type="protein sequence ID" value="PVZ08771.1"/>
    <property type="molecule type" value="Genomic_DNA"/>
</dbReference>
<evidence type="ECO:0000256" key="3">
    <source>
        <dbReference type="ARBA" id="ARBA00022692"/>
    </source>
</evidence>
<gene>
    <name evidence="13" type="ORF">C7382_11118</name>
</gene>
<feature type="transmembrane region" description="Helical" evidence="11">
    <location>
        <begin position="28"/>
        <end position="48"/>
    </location>
</feature>
<dbReference type="AlphaFoldDB" id="A0A2U1F9B9"/>
<dbReference type="PROSITE" id="PS51371">
    <property type="entry name" value="CBS"/>
    <property type="match status" value="2"/>
</dbReference>
<dbReference type="InterPro" id="IPR046342">
    <property type="entry name" value="CBS_dom_sf"/>
</dbReference>
<dbReference type="PRINTS" id="PR00762">
    <property type="entry name" value="CLCHANNEL"/>
</dbReference>
<keyword evidence="6 11" id="KW-0472">Membrane</keyword>
<feature type="transmembrane region" description="Helical" evidence="11">
    <location>
        <begin position="388"/>
        <end position="412"/>
    </location>
</feature>
<dbReference type="PANTHER" id="PTHR43427">
    <property type="entry name" value="CHLORIDE CHANNEL PROTEIN CLC-E"/>
    <property type="match status" value="1"/>
</dbReference>
<keyword evidence="3 11" id="KW-0812">Transmembrane</keyword>
<comment type="subcellular location">
    <subcellularLocation>
        <location evidence="1">Membrane</location>
        <topology evidence="1">Multi-pass membrane protein</topology>
    </subcellularLocation>
</comment>
<keyword evidence="14" id="KW-1185">Reference proteome</keyword>
<evidence type="ECO:0000256" key="5">
    <source>
        <dbReference type="ARBA" id="ARBA00023065"/>
    </source>
</evidence>
<protein>
    <submittedName>
        <fullName evidence="13">CIC family chloride channel protein</fullName>
    </submittedName>
</protein>
<dbReference type="InterPro" id="IPR000644">
    <property type="entry name" value="CBS_dom"/>
</dbReference>
<evidence type="ECO:0000256" key="8">
    <source>
        <dbReference type="ARBA" id="ARBA00023214"/>
    </source>
</evidence>
<feature type="transmembrane region" description="Helical" evidence="11">
    <location>
        <begin position="418"/>
        <end position="438"/>
    </location>
</feature>
<feature type="transmembrane region" description="Helical" evidence="11">
    <location>
        <begin position="324"/>
        <end position="343"/>
    </location>
</feature>
<evidence type="ECO:0000259" key="12">
    <source>
        <dbReference type="PROSITE" id="PS51371"/>
    </source>
</evidence>
<feature type="transmembrane region" description="Helical" evidence="11">
    <location>
        <begin position="161"/>
        <end position="188"/>
    </location>
</feature>
<dbReference type="CDD" id="cd02205">
    <property type="entry name" value="CBS_pair_SF"/>
    <property type="match status" value="1"/>
</dbReference>
<dbReference type="InterPro" id="IPR014743">
    <property type="entry name" value="Cl-channel_core"/>
</dbReference>
<dbReference type="Gene3D" id="1.10.3080.10">
    <property type="entry name" value="Clc chloride channel"/>
    <property type="match status" value="1"/>
</dbReference>
<dbReference type="PANTHER" id="PTHR43427:SF6">
    <property type="entry name" value="CHLORIDE CHANNEL PROTEIN CLC-E"/>
    <property type="match status" value="1"/>
</dbReference>
<dbReference type="InterPro" id="IPR050368">
    <property type="entry name" value="ClC-type_chloride_channel"/>
</dbReference>
<dbReference type="GO" id="GO:0005254">
    <property type="term" value="F:chloride channel activity"/>
    <property type="evidence" value="ECO:0007669"/>
    <property type="project" value="UniProtKB-KW"/>
</dbReference>
<comment type="caution">
    <text evidence="13">The sequence shown here is derived from an EMBL/GenBank/DDBJ whole genome shotgun (WGS) entry which is preliminary data.</text>
</comment>
<accession>A0A2U1F9B9</accession>
<feature type="transmembrane region" description="Helical" evidence="11">
    <location>
        <begin position="237"/>
        <end position="254"/>
    </location>
</feature>
<feature type="transmembrane region" description="Helical" evidence="11">
    <location>
        <begin position="117"/>
        <end position="141"/>
    </location>
</feature>
<keyword evidence="4 11" id="KW-1133">Transmembrane helix</keyword>
<evidence type="ECO:0000256" key="2">
    <source>
        <dbReference type="ARBA" id="ARBA00022448"/>
    </source>
</evidence>
<evidence type="ECO:0000256" key="7">
    <source>
        <dbReference type="ARBA" id="ARBA00023173"/>
    </source>
</evidence>
<organism evidence="13 14">
    <name type="scientific">Porphyromonas loveana</name>
    <dbReference type="NCBI Taxonomy" id="1884669"/>
    <lineage>
        <taxon>Bacteria</taxon>
        <taxon>Pseudomonadati</taxon>
        <taxon>Bacteroidota</taxon>
        <taxon>Bacteroidia</taxon>
        <taxon>Bacteroidales</taxon>
        <taxon>Porphyromonadaceae</taxon>
        <taxon>Porphyromonas</taxon>
    </lineage>
</organism>
<evidence type="ECO:0000256" key="4">
    <source>
        <dbReference type="ARBA" id="ARBA00022989"/>
    </source>
</evidence>
<reference evidence="13 14" key="1">
    <citation type="submission" date="2018-04" db="EMBL/GenBank/DDBJ databases">
        <title>Genomic Encyclopedia of Type Strains, Phase IV (KMG-IV): sequencing the most valuable type-strain genomes for metagenomic binning, comparative biology and taxonomic classification.</title>
        <authorList>
            <person name="Goeker M."/>
        </authorList>
    </citation>
    <scope>NUCLEOTIDE SEQUENCE [LARGE SCALE GENOMIC DNA]</scope>
    <source>
        <strain evidence="13 14">DSM 28520</strain>
    </source>
</reference>
<evidence type="ECO:0000256" key="10">
    <source>
        <dbReference type="PROSITE-ProRule" id="PRU00703"/>
    </source>
</evidence>
<feature type="transmembrane region" description="Helical" evidence="11">
    <location>
        <begin position="68"/>
        <end position="89"/>
    </location>
</feature>
<dbReference type="Proteomes" id="UP000245462">
    <property type="component" value="Unassembled WGS sequence"/>
</dbReference>
<dbReference type="GO" id="GO:0034707">
    <property type="term" value="C:chloride channel complex"/>
    <property type="evidence" value="ECO:0007669"/>
    <property type="project" value="UniProtKB-KW"/>
</dbReference>
<sequence>MKKNETANHYGWFMQFLLWRERHISERLFLIILSLFIGITAALAAVILKNTIHTIQHFAFERIRETSYLYLIFPVVGIFSTWLFVRYVVRDDISHGVTKILHAISQRKSRIKPHNTWSSLAASSITIGFGGSVGAESPIVLTGAAIGSNLGRLFRVEQKTLMLLIGCGAAGAVSGIFKAPITGLVFVIEVLLLDLTMSSVLPLLISSVSAAAVSYIITGQGAMFSFTLTDPFSMDRIPFVVLLGIFCGLVSFYFSKVMFVFESRLKGFSRYRQRFLISAFILCGLIFLFPPLYGEGYDTINALLSGQYGALMEGSLFEPYADSYWVLFVFLGLIIVTKVFASVATNSGGGCGGLFAPSLFMGALSGFVFAYALNFFPFIDVYLPQKNFALMGMAGVMAAVMHAPLTGIFLIAELTGGYNLFLPLMLVSTTSYATIRIFMPHSIYSLRLAQKGELLTHQKDKAVLTLMTLESVIEKDFEPVTPNMSLGDVVRVFGISHRNVFPVLDEKNVLMGLVMLDNIRNIMFRPELYERFRVSRFMISAPAKIVNTMSMEMIMRVFDDTKAWNLPVVDEQGCYLGFVSKSKIFNAYREVLVDTLSSD</sequence>
<evidence type="ECO:0000313" key="13">
    <source>
        <dbReference type="EMBL" id="PVZ08771.1"/>
    </source>
</evidence>
<dbReference type="Gene3D" id="3.10.580.10">
    <property type="entry name" value="CBS-domain"/>
    <property type="match status" value="1"/>
</dbReference>